<evidence type="ECO:0000313" key="5">
    <source>
        <dbReference type="EMBL" id="AOO16857.1"/>
    </source>
</evidence>
<evidence type="ECO:0000313" key="9">
    <source>
        <dbReference type="EMBL" id="AOO17933.1"/>
    </source>
</evidence>
<dbReference type="EMBL" id="KX349319">
    <property type="protein sequence ID" value="AOO17718.1"/>
    <property type="molecule type" value="Genomic_DNA"/>
</dbReference>
<dbReference type="EMBL" id="KX349315">
    <property type="protein sequence ID" value="AOO16857.1"/>
    <property type="molecule type" value="Genomic_DNA"/>
</dbReference>
<reference evidence="10 11" key="1">
    <citation type="journal article" date="2016" name="Environ. Microbiol.">
        <title>Genomic diversification of marine cyanophages into stable ecotypes.</title>
        <authorList>
            <person name="Marston M.F."/>
            <person name="Martiny J.B."/>
        </authorList>
    </citation>
    <scope>NUCLEOTIDE SEQUENCE [LARGE SCALE GENOMIC DNA]</scope>
    <source>
        <strain evidence="2">Np_14_0310</strain>
        <strain evidence="3">Np_22_1112</strain>
        <strain evidence="4">RW_04_0709</strain>
        <strain evidence="5">RW_14_0101</strain>
        <strain evidence="6">RW_22_0110</strain>
        <strain evidence="7">RW_27_0310</strain>
        <strain evidence="8">RW_28_1109</strain>
        <strain evidence="9">RW_29_1109</strain>
    </source>
</reference>
<evidence type="ECO:0000313" key="8">
    <source>
        <dbReference type="EMBL" id="AOO17718.1"/>
    </source>
</evidence>
<dbReference type="Proteomes" id="UP000223325">
    <property type="component" value="Segment"/>
</dbReference>
<evidence type="ECO:0000313" key="2">
    <source>
        <dbReference type="EMBL" id="AOO15143.1"/>
    </source>
</evidence>
<dbReference type="Proteomes" id="UP000221138">
    <property type="component" value="Segment"/>
</dbReference>
<accession>A0A1D7SND7</accession>
<dbReference type="Proteomes" id="UP000226193">
    <property type="component" value="Segment"/>
</dbReference>
<proteinExistence type="predicted"/>
<feature type="compositionally biased region" description="Basic residues" evidence="1">
    <location>
        <begin position="38"/>
        <end position="48"/>
    </location>
</feature>
<name>A0A1D7SND7_9CAUD</name>
<dbReference type="Proteomes" id="UP000224562">
    <property type="component" value="Segment"/>
</dbReference>
<evidence type="ECO:0000313" key="10">
    <source>
        <dbReference type="Proteomes" id="UP000221138"/>
    </source>
</evidence>
<organism evidence="2 10">
    <name type="scientific">Cyanophage S-RIM12</name>
    <dbReference type="NCBI Taxonomy" id="1278402"/>
    <lineage>
        <taxon>Viruses</taxon>
        <taxon>Duplodnaviria</taxon>
        <taxon>Heunggongvirae</taxon>
        <taxon>Uroviricota</taxon>
        <taxon>Caudoviricetes</taxon>
        <taxon>Pantevenvirales</taxon>
        <taxon>Kyanoviridae</taxon>
        <taxon>Brizovirus</taxon>
        <taxon>Brizovirus syn33</taxon>
    </lineage>
</organism>
<dbReference type="EMBL" id="KX349316">
    <property type="protein sequence ID" value="AOO17072.1"/>
    <property type="molecule type" value="Genomic_DNA"/>
</dbReference>
<evidence type="ECO:0000256" key="1">
    <source>
        <dbReference type="SAM" id="MobiDB-lite"/>
    </source>
</evidence>
<dbReference type="Proteomes" id="UP000221266">
    <property type="component" value="Segment"/>
</dbReference>
<gene>
    <name evidence="3" type="ORF">Np121112_083</name>
    <name evidence="2" type="ORF">Np140310_084</name>
    <name evidence="4" type="ORF">RW040709_084</name>
    <name evidence="5" type="ORF">RW140101_084</name>
    <name evidence="6" type="ORF">RW220110_084</name>
    <name evidence="7" type="ORF">RW270310_084</name>
    <name evidence="8" type="ORF">RW281109_084</name>
    <name evidence="9" type="ORF">RW291109_084</name>
</gene>
<dbReference type="Proteomes" id="UP000223079">
    <property type="component" value="Segment"/>
</dbReference>
<evidence type="ECO:0000313" key="6">
    <source>
        <dbReference type="EMBL" id="AOO17072.1"/>
    </source>
</evidence>
<feature type="compositionally biased region" description="Basic residues" evidence="1">
    <location>
        <begin position="19"/>
        <end position="30"/>
    </location>
</feature>
<dbReference type="EMBL" id="KX349309">
    <property type="protein sequence ID" value="AOO15569.1"/>
    <property type="molecule type" value="Genomic_DNA"/>
</dbReference>
<dbReference type="Proteomes" id="UP000223608">
    <property type="component" value="Segment"/>
</dbReference>
<evidence type="ECO:0000313" key="11">
    <source>
        <dbReference type="Proteomes" id="UP000221266"/>
    </source>
</evidence>
<sequence length="48" mass="5323">MAARRKSLSGANMIEATPKKTRQGTGKHTKYASTSRNNAKKRYRGQGK</sequence>
<dbReference type="EMBL" id="KX349307">
    <property type="protein sequence ID" value="AOO15143.1"/>
    <property type="molecule type" value="Genomic_DNA"/>
</dbReference>
<evidence type="ECO:0000313" key="4">
    <source>
        <dbReference type="EMBL" id="AOO16211.1"/>
    </source>
</evidence>
<dbReference type="EMBL" id="KX349320">
    <property type="protein sequence ID" value="AOO17933.1"/>
    <property type="molecule type" value="Genomic_DNA"/>
</dbReference>
<dbReference type="EMBL" id="KX349318">
    <property type="protein sequence ID" value="AOO17503.1"/>
    <property type="molecule type" value="Genomic_DNA"/>
</dbReference>
<dbReference type="EMBL" id="KX349312">
    <property type="protein sequence ID" value="AOO16211.1"/>
    <property type="molecule type" value="Genomic_DNA"/>
</dbReference>
<feature type="region of interest" description="Disordered" evidence="1">
    <location>
        <begin position="1"/>
        <end position="48"/>
    </location>
</feature>
<dbReference type="Proteomes" id="UP000223861">
    <property type="component" value="Segment"/>
</dbReference>
<evidence type="ECO:0000313" key="7">
    <source>
        <dbReference type="EMBL" id="AOO17503.1"/>
    </source>
</evidence>
<evidence type="ECO:0000313" key="3">
    <source>
        <dbReference type="EMBL" id="AOO15569.1"/>
    </source>
</evidence>
<protein>
    <submittedName>
        <fullName evidence="2">Uncharacterized protein</fullName>
    </submittedName>
</protein>